<dbReference type="VEuPathDB" id="FungiDB:CJI96_0004670"/>
<feature type="domain" description="Protein kinase" evidence="2">
    <location>
        <begin position="1"/>
        <end position="288"/>
    </location>
</feature>
<feature type="region of interest" description="Disordered" evidence="1">
    <location>
        <begin position="583"/>
        <end position="620"/>
    </location>
</feature>
<dbReference type="InterPro" id="IPR051177">
    <property type="entry name" value="CIK-Related_Protein"/>
</dbReference>
<evidence type="ECO:0000256" key="1">
    <source>
        <dbReference type="SAM" id="MobiDB-lite"/>
    </source>
</evidence>
<dbReference type="Gene3D" id="1.25.10.10">
    <property type="entry name" value="Leucine-rich Repeat Variant"/>
    <property type="match status" value="1"/>
</dbReference>
<dbReference type="PANTHER" id="PTHR12984:SF3">
    <property type="entry name" value="N-TERMINAL KINASE-LIKE PROTEIN"/>
    <property type="match status" value="1"/>
</dbReference>
<dbReference type="InterPro" id="IPR000719">
    <property type="entry name" value="Prot_kinase_dom"/>
</dbReference>
<dbReference type="VEuPathDB" id="FungiDB:CJI97_004971"/>
<dbReference type="GO" id="GO:0005737">
    <property type="term" value="C:cytoplasm"/>
    <property type="evidence" value="ECO:0007669"/>
    <property type="project" value="TreeGrafter"/>
</dbReference>
<evidence type="ECO:0000259" key="2">
    <source>
        <dbReference type="PROSITE" id="PS50011"/>
    </source>
</evidence>
<dbReference type="InterPro" id="IPR011009">
    <property type="entry name" value="Kinase-like_dom_sf"/>
</dbReference>
<dbReference type="AlphaFoldDB" id="A0A0L0P031"/>
<protein>
    <recommendedName>
        <fullName evidence="2">Protein kinase domain-containing protein</fullName>
    </recommendedName>
</protein>
<feature type="compositionally biased region" description="Polar residues" evidence="1">
    <location>
        <begin position="642"/>
        <end position="661"/>
    </location>
</feature>
<proteinExistence type="predicted"/>
<dbReference type="SUPFAM" id="SSF48371">
    <property type="entry name" value="ARM repeat"/>
    <property type="match status" value="1"/>
</dbReference>
<dbReference type="GO" id="GO:0005524">
    <property type="term" value="F:ATP binding"/>
    <property type="evidence" value="ECO:0007669"/>
    <property type="project" value="InterPro"/>
</dbReference>
<dbReference type="VEuPathDB" id="FungiDB:CJJ09_004484"/>
<dbReference type="Gene3D" id="1.10.510.10">
    <property type="entry name" value="Transferase(Phosphotransferase) domain 1"/>
    <property type="match status" value="1"/>
</dbReference>
<reference evidence="4" key="1">
    <citation type="journal article" date="2015" name="BMC Genomics">
        <title>Draft genome of a commonly misdiagnosed multidrug resistant pathogen Candida auris.</title>
        <authorList>
            <person name="Chatterjee S."/>
            <person name="Alampalli S.V."/>
            <person name="Nageshan R.K."/>
            <person name="Chettiar S.T."/>
            <person name="Joshi S."/>
            <person name="Tatu U.S."/>
        </authorList>
    </citation>
    <scope>NUCLEOTIDE SEQUENCE [LARGE SCALE GENOMIC DNA]</scope>
    <source>
        <strain evidence="4">6684</strain>
    </source>
</reference>
<dbReference type="GO" id="GO:0004672">
    <property type="term" value="F:protein kinase activity"/>
    <property type="evidence" value="ECO:0007669"/>
    <property type="project" value="InterPro"/>
</dbReference>
<dbReference type="GO" id="GO:0006409">
    <property type="term" value="P:tRNA export from nucleus"/>
    <property type="evidence" value="ECO:0007669"/>
    <property type="project" value="TreeGrafter"/>
</dbReference>
<dbReference type="InterPro" id="IPR016024">
    <property type="entry name" value="ARM-type_fold"/>
</dbReference>
<feature type="region of interest" description="Disordered" evidence="1">
    <location>
        <begin position="705"/>
        <end position="794"/>
    </location>
</feature>
<sequence length="794" mass="89195">MNFLSSAFSTLTGNSIPYTFKDKVIDPLKATYPDSRSIWTVYNGVNPKSDTPVTIFEFNLKDPAATRWNYDLLARNCFKKLKLIKFPGIVSVVDYFESDAYLYIVTERVTPLQHYLTLHSDKISTETKLYGIYSVAHALLFINTKANSVHGNVNIASSVFVNAQGEWKLFGFELLTSMKSDPEQPIYRLSLSIPMFKENLPDEVVQNGIEGIRPYPFKFDSYKLGAFIFTLLASDHYVDPITVSNGEVYAGSKTIPKALAQHVKKLTNVKPNLRITVEKFLQETENYFKSNKLVSFSNLLEDMKFQNAYEKLSFFKNDVAQYIDEDFPPGYLDNKLLPEIITQYDNLMNAKPAASSTAEQQQYRQETISVLLNYILKLGTGLSDDGFSKTIKPIIFHAFTLPDRAIRLTLLNYLPKYAPCLSESEVQSKLFYSLLTGFHDTNFMIRETTLKSFTSVIDKVSAKQVNQDLLKVLAKLQMDPKPSIRTNTLILIIKVSSKIYSTLKNSVIITALGKSLRDTFVPCKMMALSGFDQLRSDFLLEEICTKVLGHLAIALMDPKSLKVREEAKRVFQLYLASVEEHAATLPREEQDEDEEEKEFFRQHAPQASVEQKKEAESTSTTSFGWSMVNKLVSSSVINGDLNKSFNSSTPDLTRQPTPTETDTARPSHPVSAEKNGGLTESANVAHFSADEDEWDVDFEEEELYDHPPETKRSIGLNASATRQTPTFGQRKLPAVVPKMGATRASSQSGRAVSRAKPGLTLGAKKTENKAPGSTLKLNLKVEDNDEDDSWGGDW</sequence>
<dbReference type="EMBL" id="LGST01000025">
    <property type="protein sequence ID" value="KND99345.1"/>
    <property type="molecule type" value="Genomic_DNA"/>
</dbReference>
<dbReference type="VEuPathDB" id="FungiDB:QG37_03890"/>
<accession>A0A0L0P031</accession>
<feature type="compositionally biased region" description="Acidic residues" evidence="1">
    <location>
        <begin position="783"/>
        <end position="794"/>
    </location>
</feature>
<name>A0A0L0P031_CANAR</name>
<evidence type="ECO:0000313" key="4">
    <source>
        <dbReference type="Proteomes" id="UP000037122"/>
    </source>
</evidence>
<dbReference type="SUPFAM" id="SSF56112">
    <property type="entry name" value="Protein kinase-like (PK-like)"/>
    <property type="match status" value="1"/>
</dbReference>
<feature type="region of interest" description="Disordered" evidence="1">
    <location>
        <begin position="642"/>
        <end position="679"/>
    </location>
</feature>
<organism evidence="3 4">
    <name type="scientific">Candidozyma auris</name>
    <name type="common">Yeast</name>
    <name type="synonym">Candida auris</name>
    <dbReference type="NCBI Taxonomy" id="498019"/>
    <lineage>
        <taxon>Eukaryota</taxon>
        <taxon>Fungi</taxon>
        <taxon>Dikarya</taxon>
        <taxon>Ascomycota</taxon>
        <taxon>Saccharomycotina</taxon>
        <taxon>Pichiomycetes</taxon>
        <taxon>Metschnikowiaceae</taxon>
        <taxon>Candidozyma</taxon>
    </lineage>
</organism>
<comment type="caution">
    <text evidence="3">The sequence shown here is derived from an EMBL/GenBank/DDBJ whole genome shotgun (WGS) entry which is preliminary data.</text>
</comment>
<feature type="compositionally biased region" description="Polar residues" evidence="1">
    <location>
        <begin position="716"/>
        <end position="727"/>
    </location>
</feature>
<dbReference type="Proteomes" id="UP000037122">
    <property type="component" value="Unassembled WGS sequence"/>
</dbReference>
<evidence type="ECO:0000313" key="3">
    <source>
        <dbReference type="EMBL" id="KND99345.1"/>
    </source>
</evidence>
<dbReference type="Gene3D" id="3.30.200.20">
    <property type="entry name" value="Phosphorylase Kinase, domain 1"/>
    <property type="match status" value="1"/>
</dbReference>
<dbReference type="VEuPathDB" id="FungiDB:CJJ09_004485"/>
<dbReference type="PANTHER" id="PTHR12984">
    <property type="entry name" value="SCY1-RELATED S/T PROTEIN KINASE-LIKE"/>
    <property type="match status" value="1"/>
</dbReference>
<dbReference type="InterPro" id="IPR011989">
    <property type="entry name" value="ARM-like"/>
</dbReference>
<dbReference type="VEuPathDB" id="FungiDB:B9J08_004480"/>
<gene>
    <name evidence="3" type="ORF">QG37_03890</name>
</gene>
<dbReference type="VEuPathDB" id="FungiDB:CJJ07_004061"/>
<dbReference type="PROSITE" id="PS50011">
    <property type="entry name" value="PROTEIN_KINASE_DOM"/>
    <property type="match status" value="1"/>
</dbReference>